<feature type="compositionally biased region" description="Basic residues" evidence="2">
    <location>
        <begin position="873"/>
        <end position="883"/>
    </location>
</feature>
<feature type="compositionally biased region" description="Low complexity" evidence="2">
    <location>
        <begin position="835"/>
        <end position="855"/>
    </location>
</feature>
<feature type="region of interest" description="Disordered" evidence="2">
    <location>
        <begin position="408"/>
        <end position="468"/>
    </location>
</feature>
<feature type="compositionally biased region" description="Low complexity" evidence="2">
    <location>
        <begin position="203"/>
        <end position="215"/>
    </location>
</feature>
<dbReference type="InterPro" id="IPR000315">
    <property type="entry name" value="Znf_B-box"/>
</dbReference>
<keyword evidence="1" id="KW-0479">Metal-binding</keyword>
<gene>
    <name evidence="4" type="ORF">CDCA_CDCA19G4704</name>
</gene>
<organism evidence="4 5">
    <name type="scientific">Cyanidium caldarium</name>
    <name type="common">Red alga</name>
    <dbReference type="NCBI Taxonomy" id="2771"/>
    <lineage>
        <taxon>Eukaryota</taxon>
        <taxon>Rhodophyta</taxon>
        <taxon>Bangiophyceae</taxon>
        <taxon>Cyanidiales</taxon>
        <taxon>Cyanidiaceae</taxon>
        <taxon>Cyanidium</taxon>
    </lineage>
</organism>
<feature type="region of interest" description="Disordered" evidence="2">
    <location>
        <begin position="557"/>
        <end position="628"/>
    </location>
</feature>
<feature type="domain" description="B box-type" evidence="3">
    <location>
        <begin position="6"/>
        <end position="39"/>
    </location>
</feature>
<dbReference type="EMBL" id="JANCYW010000019">
    <property type="protein sequence ID" value="KAK4538679.1"/>
    <property type="molecule type" value="Genomic_DNA"/>
</dbReference>
<keyword evidence="1" id="KW-0863">Zinc-finger</keyword>
<dbReference type="GO" id="GO:0008270">
    <property type="term" value="F:zinc ion binding"/>
    <property type="evidence" value="ECO:0007669"/>
    <property type="project" value="UniProtKB-KW"/>
</dbReference>
<feature type="compositionally biased region" description="Basic and acidic residues" evidence="2">
    <location>
        <begin position="311"/>
        <end position="322"/>
    </location>
</feature>
<feature type="compositionally biased region" description="Basic residues" evidence="2">
    <location>
        <begin position="953"/>
        <end position="963"/>
    </location>
</feature>
<name>A0AAV9J2G8_CYACA</name>
<feature type="compositionally biased region" description="Low complexity" evidence="2">
    <location>
        <begin position="563"/>
        <end position="573"/>
    </location>
</feature>
<feature type="compositionally biased region" description="Low complexity" evidence="2">
    <location>
        <begin position="380"/>
        <end position="390"/>
    </location>
</feature>
<accession>A0AAV9J2G8</accession>
<evidence type="ECO:0000256" key="1">
    <source>
        <dbReference type="PROSITE-ProRule" id="PRU00024"/>
    </source>
</evidence>
<feature type="compositionally biased region" description="Basic and acidic residues" evidence="2">
    <location>
        <begin position="52"/>
        <end position="65"/>
    </location>
</feature>
<evidence type="ECO:0000256" key="2">
    <source>
        <dbReference type="SAM" id="MobiDB-lite"/>
    </source>
</evidence>
<evidence type="ECO:0000313" key="4">
    <source>
        <dbReference type="EMBL" id="KAK4538679.1"/>
    </source>
</evidence>
<dbReference type="PROSITE" id="PS50119">
    <property type="entry name" value="ZF_BBOX"/>
    <property type="match status" value="1"/>
</dbReference>
<reference evidence="4 5" key="1">
    <citation type="submission" date="2022-07" db="EMBL/GenBank/DDBJ databases">
        <title>Genome-wide signatures of adaptation to extreme environments.</title>
        <authorList>
            <person name="Cho C.H."/>
            <person name="Yoon H.S."/>
        </authorList>
    </citation>
    <scope>NUCLEOTIDE SEQUENCE [LARGE SCALE GENOMIC DNA]</scope>
    <source>
        <strain evidence="4 5">DBV 063 E5</strain>
    </source>
</reference>
<feature type="compositionally biased region" description="Basic residues" evidence="2">
    <location>
        <begin position="87"/>
        <end position="97"/>
    </location>
</feature>
<feature type="region of interest" description="Disordered" evidence="2">
    <location>
        <begin position="170"/>
        <end position="243"/>
    </location>
</feature>
<proteinExistence type="predicted"/>
<dbReference type="CDD" id="cd19757">
    <property type="entry name" value="Bbox1"/>
    <property type="match status" value="1"/>
</dbReference>
<feature type="region of interest" description="Disordered" evidence="2">
    <location>
        <begin position="42"/>
        <end position="112"/>
    </location>
</feature>
<keyword evidence="5" id="KW-1185">Reference proteome</keyword>
<feature type="compositionally biased region" description="Basic and acidic residues" evidence="2">
    <location>
        <begin position="819"/>
        <end position="832"/>
    </location>
</feature>
<feature type="region of interest" description="Disordered" evidence="2">
    <location>
        <begin position="297"/>
        <end position="390"/>
    </location>
</feature>
<keyword evidence="1" id="KW-0862">Zinc</keyword>
<dbReference type="AlphaFoldDB" id="A0AAV9J2G8"/>
<feature type="compositionally biased region" description="Polar residues" evidence="2">
    <location>
        <begin position="457"/>
        <end position="467"/>
    </location>
</feature>
<evidence type="ECO:0000259" key="3">
    <source>
        <dbReference type="PROSITE" id="PS50119"/>
    </source>
</evidence>
<feature type="region of interest" description="Disordered" evidence="2">
    <location>
        <begin position="680"/>
        <end position="971"/>
    </location>
</feature>
<feature type="compositionally biased region" description="Gly residues" evidence="2">
    <location>
        <begin position="324"/>
        <end position="333"/>
    </location>
</feature>
<comment type="caution">
    <text evidence="4">The sequence shown here is derived from an EMBL/GenBank/DDBJ whole genome shotgun (WGS) entry which is preliminary data.</text>
</comment>
<protein>
    <recommendedName>
        <fullName evidence="3">B box-type domain-containing protein</fullName>
    </recommendedName>
</protein>
<evidence type="ECO:0000313" key="5">
    <source>
        <dbReference type="Proteomes" id="UP001301350"/>
    </source>
</evidence>
<dbReference type="Proteomes" id="UP001301350">
    <property type="component" value="Unassembled WGS sequence"/>
</dbReference>
<sequence length="1000" mass="102866">MPKLHKVRAACTLCRSHDAVVYCCAHGAVLCSHCDRKEHPEGFLNGDGLVTGDRKGEGTAGRDEGAASLSASRDASDEPQPTTRPVRQARARGRRPMRPPSTGEADGMSAPSGKEASVVFSVVVPVHGVCHAIAAPVTPKRPSRRGSRRQLSPVEEVSVSLAQQVYISSSASSSAVLTTDTGKNSDVREGAPSIETPPDETRSSGSSSSSSSAEGSNERSRGSHGDRKHASARQAAMKATAPRAVTHVRHPIVGPAVLLLCDGCGRMPAVVYCVGDRNCYCDACARQPEVHRHALRQRGLAPAATSQSSGAKRDGNSGRRYESGGSGGSGSGSGEPEPKSETPSGARGDPTSSTPADTFPEVGRPVTPPSSTMPPPPPATAATPGAQPRADGHAAALMMLLANEELLSSRDSDSMSRGRRAARAGADALDEPDEESLSVGRASARSGEFDNDRGGQASASGPSTQQLEAYVPSEQELVAAARAAMHELASASGNGSRSNGSSNDLAAAAAATELGQASPSARTGALLGSMPCCVNITALDVRTCVDVAKSARVVTPTPTALRKSAPSSAAGKPADAERMVDVARTPGEVATGDEAATSGERGSRAAPTLRGNAGQRSKLRGTGAGAHHSPTLAEAQRALVAQAASAAAATDAYFAEGDGLVVHRADADVVKGASRAVTRRRRELSGAGRCDKPIHAPSLSRPHPPPLPPKSGAAVAPTQRRSRLFDSDPMDEALAPELSTEKRVGGAHESGVLEVPPPPGKTPTPSALSGKQRRAGAPSPAASVEHDTELHLEEPTLARLEAQEQRRSDWPTMSNLSRRRAESARSKVDRWLSEASIPTAITPSTAAAAAGVRPAPLRPPPSTSPAEGGAPLRKPRHGSRRLPRALGESADPSVASTGSRGSSRGDVAIDLSTYATPLPLGILSDRTPSSGSAAAHNDSNGDDSGAGTGTPAAKRRRRRHRVPPRATAAAVGAVGAERMRLDATWSAELKAATARRCRGR</sequence>
<feature type="compositionally biased region" description="Basic and acidic residues" evidence="2">
    <location>
        <begin position="216"/>
        <end position="229"/>
    </location>
</feature>
<feature type="compositionally biased region" description="Basic and acidic residues" evidence="2">
    <location>
        <begin position="784"/>
        <end position="809"/>
    </location>
</feature>
<feature type="compositionally biased region" description="Pro residues" evidence="2">
    <location>
        <begin position="366"/>
        <end position="379"/>
    </location>
</feature>